<sequence>MPPVTRSHHSIDSSHTVDDPNLRPLLDAAAAEEEANNIQNVVSEAHHQPDIPESSRRRLEMPPDELPEIPKSWKDAIQSAVKDFQKATEIFHRSQALVDKLVALQEDDKVIQSLMVKVPGLEASDPDSTPTLRAGLEDITMRFRKECHALYIEHERMVCDRHKQNLPKISQAFQAKLCELATPYGSIQYTSSVGKVSGKSVAIKWANFAAASFNRQTNQFLTELMERKASRTAAVAARTEAREEAARQADDIPREEAISVLVQREVSKSARAQEQRLAAAIKPLQDQLSQLIKMQKNTDAPVTPAATRATAPVQQPNQPAQSKNGPGRRRNKRRRQNPNQNTSFAGGQSGSNPNQHTRNTGLDPAAAPFVPQQSNAQQNRRRQPGPRPPQPPPPPPPRNTGKAPM</sequence>
<name>A0A124GMB2_PICGL</name>
<feature type="compositionally biased region" description="Low complexity" evidence="1">
    <location>
        <begin position="298"/>
        <end position="316"/>
    </location>
</feature>
<proteinExistence type="predicted"/>
<dbReference type="EMBL" id="LKAM01000032">
    <property type="protein sequence ID" value="KUM45111.1"/>
    <property type="molecule type" value="Genomic_DNA"/>
</dbReference>
<feature type="region of interest" description="Disordered" evidence="1">
    <location>
        <begin position="41"/>
        <end position="64"/>
    </location>
</feature>
<gene>
    <name evidence="2" type="ORF">ABT39_MTgene4058</name>
</gene>
<keyword evidence="2" id="KW-0496">Mitochondrion</keyword>
<evidence type="ECO:0000313" key="2">
    <source>
        <dbReference type="EMBL" id="KUM45111.1"/>
    </source>
</evidence>
<organism evidence="2">
    <name type="scientific">Picea glauca</name>
    <name type="common">White spruce</name>
    <name type="synonym">Pinus glauca</name>
    <dbReference type="NCBI Taxonomy" id="3330"/>
    <lineage>
        <taxon>Eukaryota</taxon>
        <taxon>Viridiplantae</taxon>
        <taxon>Streptophyta</taxon>
        <taxon>Embryophyta</taxon>
        <taxon>Tracheophyta</taxon>
        <taxon>Spermatophyta</taxon>
        <taxon>Pinopsida</taxon>
        <taxon>Pinidae</taxon>
        <taxon>Conifers I</taxon>
        <taxon>Pinales</taxon>
        <taxon>Pinaceae</taxon>
        <taxon>Picea</taxon>
    </lineage>
</organism>
<feature type="compositionally biased region" description="Basic residues" evidence="1">
    <location>
        <begin position="326"/>
        <end position="336"/>
    </location>
</feature>
<geneLocation type="mitochondrion" evidence="2"/>
<feature type="compositionally biased region" description="Pro residues" evidence="1">
    <location>
        <begin position="385"/>
        <end position="398"/>
    </location>
</feature>
<feature type="compositionally biased region" description="Basic and acidic residues" evidence="1">
    <location>
        <begin position="9"/>
        <end position="21"/>
    </location>
</feature>
<evidence type="ECO:0000256" key="1">
    <source>
        <dbReference type="SAM" id="MobiDB-lite"/>
    </source>
</evidence>
<feature type="region of interest" description="Disordered" evidence="1">
    <location>
        <begin position="296"/>
        <end position="405"/>
    </location>
</feature>
<dbReference type="AlphaFoldDB" id="A0A124GMB2"/>
<accession>A0A124GMB2</accession>
<feature type="compositionally biased region" description="Basic and acidic residues" evidence="1">
    <location>
        <begin position="44"/>
        <end position="61"/>
    </location>
</feature>
<reference evidence="2" key="1">
    <citation type="journal article" date="2015" name="Genome Biol. Evol.">
        <title>Organellar Genomes of White Spruce (Picea glauca): Assembly and Annotation.</title>
        <authorList>
            <person name="Jackman S.D."/>
            <person name="Warren R.L."/>
            <person name="Gibb E.A."/>
            <person name="Vandervalk B.P."/>
            <person name="Mohamadi H."/>
            <person name="Chu J."/>
            <person name="Raymond A."/>
            <person name="Pleasance S."/>
            <person name="Coope R."/>
            <person name="Wildung M.R."/>
            <person name="Ritland C.E."/>
            <person name="Bousquet J."/>
            <person name="Jones S.J."/>
            <person name="Bohlmann J."/>
            <person name="Birol I."/>
        </authorList>
    </citation>
    <scope>NUCLEOTIDE SEQUENCE [LARGE SCALE GENOMIC DNA]</scope>
    <source>
        <tissue evidence="2">Flushing bud</tissue>
    </source>
</reference>
<protein>
    <submittedName>
        <fullName evidence="2">Uncharacterized protein</fullName>
    </submittedName>
</protein>
<comment type="caution">
    <text evidence="2">The sequence shown here is derived from an EMBL/GenBank/DDBJ whole genome shotgun (WGS) entry which is preliminary data.</text>
</comment>
<feature type="region of interest" description="Disordered" evidence="1">
    <location>
        <begin position="1"/>
        <end position="23"/>
    </location>
</feature>
<feature type="compositionally biased region" description="Polar residues" evidence="1">
    <location>
        <begin position="342"/>
        <end position="360"/>
    </location>
</feature>